<protein>
    <submittedName>
        <fullName evidence="3">Uncharacterized protein</fullName>
    </submittedName>
</protein>
<keyword evidence="2" id="KW-0812">Transmembrane</keyword>
<gene>
    <name evidence="3" type="ORF">OXX778_LOCUS10638</name>
</gene>
<dbReference type="OrthoDB" id="10519542at2759"/>
<organism evidence="3 4">
    <name type="scientific">Brachionus calyciflorus</name>
    <dbReference type="NCBI Taxonomy" id="104777"/>
    <lineage>
        <taxon>Eukaryota</taxon>
        <taxon>Metazoa</taxon>
        <taxon>Spiralia</taxon>
        <taxon>Gnathifera</taxon>
        <taxon>Rotifera</taxon>
        <taxon>Eurotatoria</taxon>
        <taxon>Monogononta</taxon>
        <taxon>Pseudotrocha</taxon>
        <taxon>Ploima</taxon>
        <taxon>Brachionidae</taxon>
        <taxon>Brachionus</taxon>
    </lineage>
</organism>
<feature type="region of interest" description="Disordered" evidence="1">
    <location>
        <begin position="120"/>
        <end position="140"/>
    </location>
</feature>
<accession>A0A813YK80</accession>
<name>A0A813YK80_9BILA</name>
<proteinExistence type="predicted"/>
<dbReference type="Proteomes" id="UP000663879">
    <property type="component" value="Unassembled WGS sequence"/>
</dbReference>
<feature type="transmembrane region" description="Helical" evidence="2">
    <location>
        <begin position="49"/>
        <end position="78"/>
    </location>
</feature>
<evidence type="ECO:0000313" key="4">
    <source>
        <dbReference type="Proteomes" id="UP000663879"/>
    </source>
</evidence>
<dbReference type="AlphaFoldDB" id="A0A813YK80"/>
<evidence type="ECO:0000256" key="1">
    <source>
        <dbReference type="SAM" id="MobiDB-lite"/>
    </source>
</evidence>
<reference evidence="3" key="1">
    <citation type="submission" date="2021-02" db="EMBL/GenBank/DDBJ databases">
        <authorList>
            <person name="Nowell W R."/>
        </authorList>
    </citation>
    <scope>NUCLEOTIDE SEQUENCE</scope>
    <source>
        <strain evidence="3">Ploen Becks lab</strain>
    </source>
</reference>
<keyword evidence="2" id="KW-0472">Membrane</keyword>
<comment type="caution">
    <text evidence="3">The sequence shown here is derived from an EMBL/GenBank/DDBJ whole genome shotgun (WGS) entry which is preliminary data.</text>
</comment>
<evidence type="ECO:0000256" key="2">
    <source>
        <dbReference type="SAM" id="Phobius"/>
    </source>
</evidence>
<keyword evidence="4" id="KW-1185">Reference proteome</keyword>
<evidence type="ECO:0000313" key="3">
    <source>
        <dbReference type="EMBL" id="CAF0885473.1"/>
    </source>
</evidence>
<dbReference type="EMBL" id="CAJNOC010001710">
    <property type="protein sequence ID" value="CAF0885473.1"/>
    <property type="molecule type" value="Genomic_DNA"/>
</dbReference>
<sequence length="309" mass="35793">MSDLNSSNLTTNIPTTESLYLNLTTLNTVTNVEAHRNLFLNFDNKAKEIILLSTAFATMLLSMCFLIFIAWFCCITVLKDKRIKSTSKQIKKSIKESETNIQMASLKRPSLKNGIHVRDDCEHEKKSKSPRSKLFSKQELPKPSEDTLSYHAYDILDISTKNYDSPKLEKEKFKEKLNRELSRGAINHAFINDDSSRRYIDFNTQSTIALNKALKNKKSGHVSKNSTLRNQPKLSREQIEREFYEYTLECRKKLNELFEDSPSSCDTFKDSSSEKEKLTNDYNTLKLKLKHPCLTMGKKTNKKDQIWHI</sequence>
<keyword evidence="2" id="KW-1133">Transmembrane helix</keyword>